<sequence length="251" mass="28094">MWRASYFDGRGPSGREELPVALAVGSVPGRRSVSGTVLSYEVLDLEDVVEISGVPVLRPVPALFHELRRPQPWREAVVALDMAAAARLSSTPRLREHLRAHRHWRRAARVGRVLEHAGRDSRSPGETRLRLVWTVDAGLPPPWENRALYDLDGRLVCIPDLFDEVAGLVAEYDGAEHLTLGRRVHDDAREEACRRLGLEYARFTGPDVRDTGRAVRRLLTARSRALFLPPGARGWTLEPPSTGWAGRWRTG</sequence>
<dbReference type="AlphaFoldDB" id="A0A6J4LS61"/>
<organism evidence="1">
    <name type="scientific">uncultured Nocardioidaceae bacterium</name>
    <dbReference type="NCBI Taxonomy" id="253824"/>
    <lineage>
        <taxon>Bacteria</taxon>
        <taxon>Bacillati</taxon>
        <taxon>Actinomycetota</taxon>
        <taxon>Actinomycetes</taxon>
        <taxon>Propionibacteriales</taxon>
        <taxon>Nocardioidaceae</taxon>
        <taxon>environmental samples</taxon>
    </lineage>
</organism>
<gene>
    <name evidence="1" type="ORF">AVDCRST_MAG36-1291</name>
</gene>
<evidence type="ECO:0000313" key="1">
    <source>
        <dbReference type="EMBL" id="CAA9338428.1"/>
    </source>
</evidence>
<protein>
    <recommendedName>
        <fullName evidence="2">DUF559 domain-containing protein</fullName>
    </recommendedName>
</protein>
<dbReference type="EMBL" id="CADCUH010000076">
    <property type="protein sequence ID" value="CAA9338428.1"/>
    <property type="molecule type" value="Genomic_DNA"/>
</dbReference>
<evidence type="ECO:0008006" key="2">
    <source>
        <dbReference type="Google" id="ProtNLM"/>
    </source>
</evidence>
<reference evidence="1" key="1">
    <citation type="submission" date="2020-02" db="EMBL/GenBank/DDBJ databases">
        <authorList>
            <person name="Meier V. D."/>
        </authorList>
    </citation>
    <scope>NUCLEOTIDE SEQUENCE</scope>
    <source>
        <strain evidence="1">AVDCRST_MAG36</strain>
    </source>
</reference>
<name>A0A6J4LS61_9ACTN</name>
<proteinExistence type="predicted"/>
<accession>A0A6J4LS61</accession>